<dbReference type="EMBL" id="JAGTTL010000040">
    <property type="protein sequence ID" value="KAK6291543.1"/>
    <property type="molecule type" value="Genomic_DNA"/>
</dbReference>
<protein>
    <submittedName>
        <fullName evidence="1">Uncharacterized protein</fullName>
    </submittedName>
</protein>
<name>A0AAN8QCS8_9TELE</name>
<organism evidence="1 2">
    <name type="scientific">Coregonus suidteri</name>
    <dbReference type="NCBI Taxonomy" id="861788"/>
    <lineage>
        <taxon>Eukaryota</taxon>
        <taxon>Metazoa</taxon>
        <taxon>Chordata</taxon>
        <taxon>Craniata</taxon>
        <taxon>Vertebrata</taxon>
        <taxon>Euteleostomi</taxon>
        <taxon>Actinopterygii</taxon>
        <taxon>Neopterygii</taxon>
        <taxon>Teleostei</taxon>
        <taxon>Protacanthopterygii</taxon>
        <taxon>Salmoniformes</taxon>
        <taxon>Salmonidae</taxon>
        <taxon>Coregoninae</taxon>
        <taxon>Coregonus</taxon>
    </lineage>
</organism>
<keyword evidence="2" id="KW-1185">Reference proteome</keyword>
<proteinExistence type="predicted"/>
<gene>
    <name evidence="1" type="ORF">J4Q44_G00383090</name>
</gene>
<dbReference type="AlphaFoldDB" id="A0AAN8QCS8"/>
<evidence type="ECO:0000313" key="2">
    <source>
        <dbReference type="Proteomes" id="UP001356427"/>
    </source>
</evidence>
<accession>A0AAN8QCS8</accession>
<dbReference type="Proteomes" id="UP001356427">
    <property type="component" value="Unassembled WGS sequence"/>
</dbReference>
<reference evidence="1 2" key="1">
    <citation type="submission" date="2021-04" db="EMBL/GenBank/DDBJ databases">
        <authorList>
            <person name="De Guttry C."/>
            <person name="Zahm M."/>
            <person name="Klopp C."/>
            <person name="Cabau C."/>
            <person name="Louis A."/>
            <person name="Berthelot C."/>
            <person name="Parey E."/>
            <person name="Roest Crollius H."/>
            <person name="Montfort J."/>
            <person name="Robinson-Rechavi M."/>
            <person name="Bucao C."/>
            <person name="Bouchez O."/>
            <person name="Gislard M."/>
            <person name="Lluch J."/>
            <person name="Milhes M."/>
            <person name="Lampietro C."/>
            <person name="Lopez Roques C."/>
            <person name="Donnadieu C."/>
            <person name="Braasch I."/>
            <person name="Desvignes T."/>
            <person name="Postlethwait J."/>
            <person name="Bobe J."/>
            <person name="Wedekind C."/>
            <person name="Guiguen Y."/>
        </authorList>
    </citation>
    <scope>NUCLEOTIDE SEQUENCE [LARGE SCALE GENOMIC DNA]</scope>
    <source>
        <strain evidence="1">Cs_M1</strain>
        <tissue evidence="1">Blood</tissue>
    </source>
</reference>
<comment type="caution">
    <text evidence="1">The sequence shown here is derived from an EMBL/GenBank/DDBJ whole genome shotgun (WGS) entry which is preliminary data.</text>
</comment>
<sequence length="44" mass="5229">MLEHYCVKELGMVRPIEVPLSNKEGYTTRIHFETTEQKTRYGEN</sequence>
<evidence type="ECO:0000313" key="1">
    <source>
        <dbReference type="EMBL" id="KAK6291543.1"/>
    </source>
</evidence>